<feature type="transmembrane region" description="Helical" evidence="6">
    <location>
        <begin position="12"/>
        <end position="35"/>
    </location>
</feature>
<keyword evidence="4 6" id="KW-1133">Transmembrane helix</keyword>
<keyword evidence="9" id="KW-1185">Reference proteome</keyword>
<name>A0A0S4QMG8_9ACTN</name>
<comment type="subcellular location">
    <subcellularLocation>
        <location evidence="1">Membrane</location>
        <topology evidence="1">Multi-pass membrane protein</topology>
    </subcellularLocation>
</comment>
<proteinExistence type="inferred from homology"/>
<evidence type="ECO:0000256" key="3">
    <source>
        <dbReference type="ARBA" id="ARBA00022692"/>
    </source>
</evidence>
<feature type="transmembrane region" description="Helical" evidence="6">
    <location>
        <begin position="130"/>
        <end position="150"/>
    </location>
</feature>
<keyword evidence="5 6" id="KW-0472">Membrane</keyword>
<evidence type="ECO:0000256" key="2">
    <source>
        <dbReference type="ARBA" id="ARBA00007362"/>
    </source>
</evidence>
<sequence length="315" mass="32143">MPELAAGTNRSLVALCLAVVWVLWGSVYLAIHVVIDEVAPFQAMAQRFLLAGLILSVIVVARRGPRAMRVTRSQGVSLVITGVLLLGLGNGLQALAQVKGLPSGVAALIAASVPAWAVLLRILAGERPAWLTVAGVGIGFAGLVMLVLLGRGLGETMPVAGVLLCVGSSLSWTVGSYLQGTVDLPGDILVVAACQQIVAFLCSAVLAGASGERVSLAYSARGWAALAFLVVACSIVAFLAFAWLLTHVPLSLTATHAYVNPVVALLLGWAILAEPVGLAVLVGGGLVLSSVALVVTAERAPRPGVEQVATQGEAS</sequence>
<evidence type="ECO:0000256" key="5">
    <source>
        <dbReference type="ARBA" id="ARBA00023136"/>
    </source>
</evidence>
<accession>A0A0S4QMG8</accession>
<dbReference type="PANTHER" id="PTHR32322">
    <property type="entry name" value="INNER MEMBRANE TRANSPORTER"/>
    <property type="match status" value="1"/>
</dbReference>
<feature type="transmembrane region" description="Helical" evidence="6">
    <location>
        <begin position="223"/>
        <end position="245"/>
    </location>
</feature>
<evidence type="ECO:0000256" key="1">
    <source>
        <dbReference type="ARBA" id="ARBA00004141"/>
    </source>
</evidence>
<dbReference type="InterPro" id="IPR037185">
    <property type="entry name" value="EmrE-like"/>
</dbReference>
<comment type="similarity">
    <text evidence="2">Belongs to the EamA transporter family.</text>
</comment>
<dbReference type="EMBL" id="FAOZ01000008">
    <property type="protein sequence ID" value="CUU56532.1"/>
    <property type="molecule type" value="Genomic_DNA"/>
</dbReference>
<feature type="transmembrane region" description="Helical" evidence="6">
    <location>
        <begin position="190"/>
        <end position="211"/>
    </location>
</feature>
<feature type="transmembrane region" description="Helical" evidence="6">
    <location>
        <begin position="41"/>
        <end position="61"/>
    </location>
</feature>
<dbReference type="Proteomes" id="UP000198802">
    <property type="component" value="Unassembled WGS sequence"/>
</dbReference>
<dbReference type="InterPro" id="IPR000620">
    <property type="entry name" value="EamA_dom"/>
</dbReference>
<dbReference type="InterPro" id="IPR050638">
    <property type="entry name" value="AA-Vitamin_Transporters"/>
</dbReference>
<evidence type="ECO:0000313" key="8">
    <source>
        <dbReference type="EMBL" id="CUU56532.1"/>
    </source>
</evidence>
<dbReference type="RefSeq" id="WP_091277064.1">
    <property type="nucleotide sequence ID" value="NZ_FAOZ01000008.1"/>
</dbReference>
<dbReference type="SUPFAM" id="SSF103481">
    <property type="entry name" value="Multidrug resistance efflux transporter EmrE"/>
    <property type="match status" value="2"/>
</dbReference>
<dbReference type="PANTHER" id="PTHR32322:SF2">
    <property type="entry name" value="EAMA DOMAIN-CONTAINING PROTEIN"/>
    <property type="match status" value="1"/>
</dbReference>
<dbReference type="AlphaFoldDB" id="A0A0S4QMG8"/>
<dbReference type="Pfam" id="PF00892">
    <property type="entry name" value="EamA"/>
    <property type="match status" value="2"/>
</dbReference>
<evidence type="ECO:0000313" key="9">
    <source>
        <dbReference type="Proteomes" id="UP000198802"/>
    </source>
</evidence>
<feature type="transmembrane region" description="Helical" evidence="6">
    <location>
        <begin position="104"/>
        <end position="123"/>
    </location>
</feature>
<reference evidence="9" key="1">
    <citation type="submission" date="2015-11" db="EMBL/GenBank/DDBJ databases">
        <authorList>
            <person name="Varghese N."/>
        </authorList>
    </citation>
    <scope>NUCLEOTIDE SEQUENCE [LARGE SCALE GENOMIC DNA]</scope>
    <source>
        <strain evidence="9">DSM 45899</strain>
    </source>
</reference>
<evidence type="ECO:0000256" key="4">
    <source>
        <dbReference type="ARBA" id="ARBA00022989"/>
    </source>
</evidence>
<evidence type="ECO:0000259" key="7">
    <source>
        <dbReference type="Pfam" id="PF00892"/>
    </source>
</evidence>
<evidence type="ECO:0000256" key="6">
    <source>
        <dbReference type="SAM" id="Phobius"/>
    </source>
</evidence>
<feature type="transmembrane region" description="Helical" evidence="6">
    <location>
        <begin position="73"/>
        <end position="92"/>
    </location>
</feature>
<protein>
    <submittedName>
        <fullName evidence="8">EamA domain-containing membrane protein RarD</fullName>
    </submittedName>
</protein>
<feature type="domain" description="EamA" evidence="7">
    <location>
        <begin position="161"/>
        <end position="295"/>
    </location>
</feature>
<feature type="domain" description="EamA" evidence="7">
    <location>
        <begin position="14"/>
        <end position="147"/>
    </location>
</feature>
<dbReference type="GO" id="GO:0016020">
    <property type="term" value="C:membrane"/>
    <property type="evidence" value="ECO:0007669"/>
    <property type="project" value="UniProtKB-SubCell"/>
</dbReference>
<gene>
    <name evidence="8" type="ORF">Ga0074812_10860</name>
</gene>
<keyword evidence="3 6" id="KW-0812">Transmembrane</keyword>
<organism evidence="8 9">
    <name type="scientific">Parafrankia irregularis</name>
    <dbReference type="NCBI Taxonomy" id="795642"/>
    <lineage>
        <taxon>Bacteria</taxon>
        <taxon>Bacillati</taxon>
        <taxon>Actinomycetota</taxon>
        <taxon>Actinomycetes</taxon>
        <taxon>Frankiales</taxon>
        <taxon>Frankiaceae</taxon>
        <taxon>Parafrankia</taxon>
    </lineage>
</organism>